<protein>
    <submittedName>
        <fullName evidence="2">IPT/TIG domain-containing protein</fullName>
    </submittedName>
</protein>
<dbReference type="SUPFAM" id="SSF81296">
    <property type="entry name" value="E set domains"/>
    <property type="match status" value="1"/>
</dbReference>
<evidence type="ECO:0000313" key="3">
    <source>
        <dbReference type="Proteomes" id="UP001202052"/>
    </source>
</evidence>
<comment type="caution">
    <text evidence="2">The sequence shown here is derived from an EMBL/GenBank/DDBJ whole genome shotgun (WGS) entry which is preliminary data.</text>
</comment>
<evidence type="ECO:0000259" key="1">
    <source>
        <dbReference type="Pfam" id="PF01833"/>
    </source>
</evidence>
<dbReference type="EMBL" id="JAMCCK010000057">
    <property type="protein sequence ID" value="MCL3998197.1"/>
    <property type="molecule type" value="Genomic_DNA"/>
</dbReference>
<reference evidence="2 3" key="1">
    <citation type="submission" date="2022-05" db="EMBL/GenBank/DDBJ databases">
        <title>Genome Resource of Streptomyces lavenduligriseus GA1-1, a Strain with Broad-Spectrum Antifungal Activity against Phytopathogenic Fungi.</title>
        <authorList>
            <person name="Qi D."/>
        </authorList>
    </citation>
    <scope>NUCLEOTIDE SEQUENCE [LARGE SCALE GENOMIC DNA]</scope>
    <source>
        <strain evidence="2 3">GA1-1</strain>
    </source>
</reference>
<keyword evidence="3" id="KW-1185">Reference proteome</keyword>
<sequence>MSDTPHIESLIPDHGDADGGYSVTIKGQYLDSLSDVLVDGKQVKFQEENPGVKIIQFPSGSAGGTVAVIAKKGSKSSNEVYFTYNH</sequence>
<dbReference type="InterPro" id="IPR013783">
    <property type="entry name" value="Ig-like_fold"/>
</dbReference>
<dbReference type="InterPro" id="IPR014756">
    <property type="entry name" value="Ig_E-set"/>
</dbReference>
<gene>
    <name evidence="2" type="ORF">M4438_32620</name>
</gene>
<feature type="domain" description="IPT/TIG" evidence="1">
    <location>
        <begin position="5"/>
        <end position="84"/>
    </location>
</feature>
<proteinExistence type="predicted"/>
<evidence type="ECO:0000313" key="2">
    <source>
        <dbReference type="EMBL" id="MCL3998197.1"/>
    </source>
</evidence>
<dbReference type="RefSeq" id="WP_249492896.1">
    <property type="nucleotide sequence ID" value="NZ_JAMCCK010000057.1"/>
</dbReference>
<dbReference type="Proteomes" id="UP001202052">
    <property type="component" value="Unassembled WGS sequence"/>
</dbReference>
<accession>A0ABT0P5B4</accession>
<name>A0ABT0P5B4_9ACTN</name>
<organism evidence="2 3">
    <name type="scientific">Streptomyces lavenduligriseus</name>
    <dbReference type="NCBI Taxonomy" id="67315"/>
    <lineage>
        <taxon>Bacteria</taxon>
        <taxon>Bacillati</taxon>
        <taxon>Actinomycetota</taxon>
        <taxon>Actinomycetes</taxon>
        <taxon>Kitasatosporales</taxon>
        <taxon>Streptomycetaceae</taxon>
        <taxon>Streptomyces</taxon>
    </lineage>
</organism>
<dbReference type="Pfam" id="PF01833">
    <property type="entry name" value="TIG"/>
    <property type="match status" value="1"/>
</dbReference>
<dbReference type="Gene3D" id="2.60.40.10">
    <property type="entry name" value="Immunoglobulins"/>
    <property type="match status" value="1"/>
</dbReference>
<dbReference type="InterPro" id="IPR002909">
    <property type="entry name" value="IPT_dom"/>
</dbReference>